<gene>
    <name evidence="5" type="primary">lcdH</name>
    <name evidence="5" type="ORF">SULPSESMR1_00890</name>
</gene>
<dbReference type="InterPro" id="IPR006176">
    <property type="entry name" value="3-OHacyl-CoA_DH_NAD-bd"/>
</dbReference>
<dbReference type="SUPFAM" id="SSF51735">
    <property type="entry name" value="NAD(P)-binding Rossmann-fold domains"/>
    <property type="match status" value="1"/>
</dbReference>
<dbReference type="RefSeq" id="WP_089422144.1">
    <property type="nucleotide sequence ID" value="NZ_CP022415.1"/>
</dbReference>
<keyword evidence="1 5" id="KW-0560">Oxidoreductase</keyword>
<dbReference type="Gene3D" id="1.10.1040.10">
    <property type="entry name" value="N-(1-d-carboxylethyl)-l-norvaline Dehydrogenase, domain 2"/>
    <property type="match status" value="1"/>
</dbReference>
<dbReference type="GO" id="GO:0006631">
    <property type="term" value="P:fatty acid metabolic process"/>
    <property type="evidence" value="ECO:0007669"/>
    <property type="project" value="InterPro"/>
</dbReference>
<dbReference type="OrthoDB" id="9803287at2"/>
<dbReference type="AlphaFoldDB" id="A0A221JYA7"/>
<evidence type="ECO:0000313" key="5">
    <source>
        <dbReference type="EMBL" id="ASM71718.1"/>
    </source>
</evidence>
<feature type="site" description="Important for catalytic activity" evidence="2">
    <location>
        <position position="140"/>
    </location>
</feature>
<feature type="domain" description="3-hydroxyacyl-CoA dehydrogenase NAD binding" evidence="4">
    <location>
        <begin position="9"/>
        <end position="180"/>
    </location>
</feature>
<evidence type="ECO:0000259" key="3">
    <source>
        <dbReference type="Pfam" id="PF00725"/>
    </source>
</evidence>
<dbReference type="PANTHER" id="PTHR48075">
    <property type="entry name" value="3-HYDROXYACYL-COA DEHYDROGENASE FAMILY PROTEIN"/>
    <property type="match status" value="1"/>
</dbReference>
<dbReference type="GO" id="GO:0047728">
    <property type="term" value="F:carnitine 3-dehydrogenase activity"/>
    <property type="evidence" value="ECO:0007669"/>
    <property type="project" value="UniProtKB-EC"/>
</dbReference>
<dbReference type="InterPro" id="IPR013328">
    <property type="entry name" value="6PGD_dom2"/>
</dbReference>
<proteinExistence type="predicted"/>
<dbReference type="GO" id="GO:0070403">
    <property type="term" value="F:NAD+ binding"/>
    <property type="evidence" value="ECO:0007669"/>
    <property type="project" value="InterPro"/>
</dbReference>
<dbReference type="InterPro" id="IPR036291">
    <property type="entry name" value="NAD(P)-bd_dom_sf"/>
</dbReference>
<name>A0A221JYA7_9RHOB</name>
<dbReference type="SUPFAM" id="SSF48179">
    <property type="entry name" value="6-phosphogluconate dehydrogenase C-terminal domain-like"/>
    <property type="match status" value="1"/>
</dbReference>
<accession>A0A221JYA7</accession>
<dbReference type="InterPro" id="IPR022694">
    <property type="entry name" value="3-OHacyl-CoA_DH"/>
</dbReference>
<dbReference type="PIRSF" id="PIRSF000105">
    <property type="entry name" value="HCDH"/>
    <property type="match status" value="1"/>
</dbReference>
<dbReference type="Proteomes" id="UP000199754">
    <property type="component" value="Chromosome"/>
</dbReference>
<dbReference type="Gene3D" id="3.40.50.720">
    <property type="entry name" value="NAD(P)-binding Rossmann-like Domain"/>
    <property type="match status" value="1"/>
</dbReference>
<dbReference type="EC" id="1.1.1.108" evidence="5"/>
<reference evidence="5 6" key="1">
    <citation type="submission" date="2017-07" db="EMBL/GenBank/DDBJ databases">
        <title>Genome Sequence of Sulfitobacter pseudonitzschiae Strain SMR1 Isolated from a culture of the Diatom Skeletonema marinoi.</title>
        <authorList>
            <person name="Topel M."/>
            <person name="Pinder M.I.M."/>
            <person name="Johansson O.N."/>
            <person name="Kourtchenko O."/>
            <person name="Godhe A."/>
            <person name="Clarke A.K."/>
        </authorList>
    </citation>
    <scope>NUCLEOTIDE SEQUENCE [LARGE SCALE GENOMIC DNA]</scope>
    <source>
        <strain evidence="5 6">SMR1</strain>
    </source>
</reference>
<evidence type="ECO:0000313" key="6">
    <source>
        <dbReference type="Proteomes" id="UP000199754"/>
    </source>
</evidence>
<evidence type="ECO:0000256" key="1">
    <source>
        <dbReference type="ARBA" id="ARBA00023002"/>
    </source>
</evidence>
<keyword evidence="6" id="KW-1185">Reference proteome</keyword>
<dbReference type="Pfam" id="PF02737">
    <property type="entry name" value="3HCDH_N"/>
    <property type="match status" value="1"/>
</dbReference>
<evidence type="ECO:0000259" key="4">
    <source>
        <dbReference type="Pfam" id="PF02737"/>
    </source>
</evidence>
<dbReference type="EMBL" id="CP022415">
    <property type="protein sequence ID" value="ASM71718.1"/>
    <property type="molecule type" value="Genomic_DNA"/>
</dbReference>
<organism evidence="5 6">
    <name type="scientific">Pseudosulfitobacter pseudonitzschiae</name>
    <dbReference type="NCBI Taxonomy" id="1402135"/>
    <lineage>
        <taxon>Bacteria</taxon>
        <taxon>Pseudomonadati</taxon>
        <taxon>Pseudomonadota</taxon>
        <taxon>Alphaproteobacteria</taxon>
        <taxon>Rhodobacterales</taxon>
        <taxon>Roseobacteraceae</taxon>
        <taxon>Pseudosulfitobacter</taxon>
    </lineage>
</organism>
<feature type="domain" description="3-hydroxyacyl-CoA dehydrogenase C-terminal" evidence="3">
    <location>
        <begin position="184"/>
        <end position="252"/>
    </location>
</feature>
<dbReference type="STRING" id="1402135.SAMN05444149_11132"/>
<sequence length="310" mass="32812">MTYPKHSPQIAILGAGLIGAAWAALFQHHGADVRVWDPAAEALAATGARMKAPLAQMAEVAPEAGSMGSLTLCDTLTDAVSGADLIQENAPESIPVKHALYAEVEPFMAPHAILASSTSALTWSELSPGLREPDHLITAHPFNPPHLVPLVEIYGTDQARVERAEAIYRFAGRVPVRLKKDATGHIANRLASALWREAVFMVQEGIADVEAIDAALINGPGLRWSVLGAHMAYHLGGGPGGMEGYLAHLGPSQERRWAALGVPSLSTEVQAELVAGVAREAAGRDMSELEATRDKALIAALRARKDAPHV</sequence>
<dbReference type="Pfam" id="PF00725">
    <property type="entry name" value="3HCDH"/>
    <property type="match status" value="1"/>
</dbReference>
<dbReference type="InterPro" id="IPR006108">
    <property type="entry name" value="3HC_DH_C"/>
</dbReference>
<dbReference type="PANTHER" id="PTHR48075:SF5">
    <property type="entry name" value="3-HYDROXYBUTYRYL-COA DEHYDROGENASE"/>
    <property type="match status" value="1"/>
</dbReference>
<dbReference type="InterPro" id="IPR008927">
    <property type="entry name" value="6-PGluconate_DH-like_C_sf"/>
</dbReference>
<dbReference type="KEGG" id="spse:SULPSESMR1_00890"/>
<evidence type="ECO:0000256" key="2">
    <source>
        <dbReference type="PIRSR" id="PIRSR000105-1"/>
    </source>
</evidence>
<protein>
    <submittedName>
        <fullName evidence="5">L-carnitine dehydrogenase</fullName>
        <ecNumber evidence="5">1.1.1.108</ecNumber>
    </submittedName>
</protein>